<organism evidence="1 2">
    <name type="scientific">Bifidobacterium cebidarum</name>
    <dbReference type="NCBI Taxonomy" id="2650773"/>
    <lineage>
        <taxon>Bacteria</taxon>
        <taxon>Bacillati</taxon>
        <taxon>Actinomycetota</taxon>
        <taxon>Actinomycetes</taxon>
        <taxon>Bifidobacteriales</taxon>
        <taxon>Bifidobacteriaceae</taxon>
        <taxon>Bifidobacterium</taxon>
    </lineage>
</organism>
<dbReference type="CDD" id="cd11579">
    <property type="entry name" value="Glyco_tran_WbsX"/>
    <property type="match status" value="1"/>
</dbReference>
<keyword evidence="2" id="KW-1185">Reference proteome</keyword>
<gene>
    <name evidence="1" type="ORF">F7D08_1141</name>
</gene>
<dbReference type="PANTHER" id="PTHR41244:SF1">
    <property type="entry name" value="GLYCOSYLTRANSFERASE"/>
    <property type="match status" value="1"/>
</dbReference>
<accession>A0A6I1G8Q9</accession>
<dbReference type="InterPro" id="IPR032719">
    <property type="entry name" value="WbsX"/>
</dbReference>
<proteinExistence type="predicted"/>
<name>A0A6I1G8Q9_9BIFI</name>
<dbReference type="AlphaFoldDB" id="A0A6I1G8Q9"/>
<dbReference type="Proteomes" id="UP000468413">
    <property type="component" value="Unassembled WGS sequence"/>
</dbReference>
<evidence type="ECO:0000313" key="1">
    <source>
        <dbReference type="EMBL" id="KAB7788104.1"/>
    </source>
</evidence>
<dbReference type="RefSeq" id="WP_152209749.1">
    <property type="nucleotide sequence ID" value="NZ_WBVS01000005.1"/>
</dbReference>
<reference evidence="1 2" key="1">
    <citation type="submission" date="2019-09" db="EMBL/GenBank/DDBJ databases">
        <title>Characterization of the phylogenetic diversity of two novel species belonging to the genus Bifidobacterium: Bifidobacterium cebidarum sp. nov. and Bifidobacterium leontopitheci sp. nov.</title>
        <authorList>
            <person name="Lugli G.A."/>
            <person name="Duranti S."/>
            <person name="Milani C."/>
            <person name="Turroni F."/>
            <person name="Ventura M."/>
        </authorList>
    </citation>
    <scope>NUCLEOTIDE SEQUENCE [LARGE SCALE GENOMIC DNA]</scope>
    <source>
        <strain evidence="1 2">LMG 31469</strain>
    </source>
</reference>
<protein>
    <submittedName>
        <fullName evidence="1">LPS biosynthesis protein</fullName>
    </submittedName>
</protein>
<dbReference type="PANTHER" id="PTHR41244">
    <property type="entry name" value="RHAMNAN SYNTHESIS F"/>
    <property type="match status" value="1"/>
</dbReference>
<sequence length="381" mass="45148">MNNKARVIAFYLPQFHPIPINDKYWGKGFTEWTNVAKAKPLYRGHYQPQIPADLGFYDLRVPEVRVEQAKMAQEAGIEGFCYWYYRFDDNTRVLDMPIKELMRTHSPDFPFCIGWANHDWSNKTWEKGKRFQTDITFLKQKYLGKEDYAKFFYELLPMFKDDRYIKVDNKLLFYIFAPDDIPDIDILFKTWRSLAKAEGLNDIFFVARADSCGKASIIMSKDFLNQGLERYQHYINIGFNAVNSFSFRRAEILATGYWKKVWRQIQIKLIGSSLNKHDYRKVMENYYTSEDKLDYVFPTLMPRRDRTPRSGRNSLIYANSNPEVFKSVVKNALEVVKNKPIQHKVIFLDSWNEWGEGSYMEPDLKFEHGYLNALKEEIENA</sequence>
<dbReference type="Pfam" id="PF14307">
    <property type="entry name" value="Glyco_tran_WbsX"/>
    <property type="match status" value="1"/>
</dbReference>
<comment type="caution">
    <text evidence="1">The sequence shown here is derived from an EMBL/GenBank/DDBJ whole genome shotgun (WGS) entry which is preliminary data.</text>
</comment>
<dbReference type="EMBL" id="WBVS01000005">
    <property type="protein sequence ID" value="KAB7788104.1"/>
    <property type="molecule type" value="Genomic_DNA"/>
</dbReference>
<evidence type="ECO:0000313" key="2">
    <source>
        <dbReference type="Proteomes" id="UP000468413"/>
    </source>
</evidence>
<dbReference type="Gene3D" id="3.20.20.80">
    <property type="entry name" value="Glycosidases"/>
    <property type="match status" value="1"/>
</dbReference>